<reference evidence="1" key="1">
    <citation type="submission" date="2015-04" db="EMBL/GenBank/DDBJ databases">
        <title>The genome sequence of the plant pathogenic Rhizarian Plasmodiophora brassicae reveals insights in its biotrophic life cycle and the origin of chitin synthesis.</title>
        <authorList>
            <person name="Schwelm A."/>
            <person name="Fogelqvist J."/>
            <person name="Knaust A."/>
            <person name="Julke S."/>
            <person name="Lilja T."/>
            <person name="Dhandapani V."/>
            <person name="Bonilla-Rosso G."/>
            <person name="Karlsson M."/>
            <person name="Shevchenko A."/>
            <person name="Choi S.R."/>
            <person name="Kim H.G."/>
            <person name="Park J.Y."/>
            <person name="Lim Y.P."/>
            <person name="Ludwig-Muller J."/>
            <person name="Dixelius C."/>
        </authorList>
    </citation>
    <scope>NUCLEOTIDE SEQUENCE</scope>
    <source>
        <tissue evidence="1">Potato root galls</tissue>
    </source>
</reference>
<dbReference type="AlphaFoldDB" id="A0A0H5RFD5"/>
<name>A0A0H5RFD5_9EUKA</name>
<protein>
    <submittedName>
        <fullName evidence="1">Uncharacterized protein</fullName>
    </submittedName>
</protein>
<organism evidence="1">
    <name type="scientific">Spongospora subterranea</name>
    <dbReference type="NCBI Taxonomy" id="70186"/>
    <lineage>
        <taxon>Eukaryota</taxon>
        <taxon>Sar</taxon>
        <taxon>Rhizaria</taxon>
        <taxon>Endomyxa</taxon>
        <taxon>Phytomyxea</taxon>
        <taxon>Plasmodiophorida</taxon>
        <taxon>Plasmodiophoridae</taxon>
        <taxon>Spongospora</taxon>
    </lineage>
</organism>
<sequence>VLKASAETLLAVRYRPLLSDGGGTTQLKLVTAELGDFCYDVALQPHKTGVENNLRFDTYFGNEIFGLIIFFGHFETNDDICENLRQGFRLADMFVSALEETHDSAVSPAL</sequence>
<accession>A0A0H5RFD5</accession>
<dbReference type="EMBL" id="HACM01011825">
    <property type="protein sequence ID" value="CRZ12267.1"/>
    <property type="molecule type" value="Transcribed_RNA"/>
</dbReference>
<proteinExistence type="predicted"/>
<feature type="non-terminal residue" evidence="1">
    <location>
        <position position="1"/>
    </location>
</feature>
<evidence type="ECO:0000313" key="1">
    <source>
        <dbReference type="EMBL" id="CRZ12267.1"/>
    </source>
</evidence>